<dbReference type="EMBL" id="QWDM01000021">
    <property type="protein sequence ID" value="RUT68073.1"/>
    <property type="molecule type" value="Genomic_DNA"/>
</dbReference>
<sequence>MPQAGDSFITTLKQAHLEWGEFRHTTSRGIIIGEGYLQIPSDEAYRLGITNNKSPLRSAEYDFSTFDGFITNSKLLAAGNQSRAEFAKQFQGSGALKLLGIGTTI</sequence>
<accession>A0A434A134</accession>
<keyword evidence="2" id="KW-1185">Reference proteome</keyword>
<comment type="caution">
    <text evidence="1">The sequence shown here is derived from an EMBL/GenBank/DDBJ whole genome shotgun (WGS) entry which is preliminary data.</text>
</comment>
<dbReference type="AlphaFoldDB" id="A0A434A134"/>
<dbReference type="OrthoDB" id="1907071at2"/>
<dbReference type="RefSeq" id="WP_127340685.1">
    <property type="nucleotide sequence ID" value="NZ_QWDM01000021.1"/>
</dbReference>
<gene>
    <name evidence="1" type="ORF">D0817_23300</name>
</gene>
<reference evidence="2" key="1">
    <citation type="journal article" date="2019" name="Syst. Appl. Microbiol.">
        <title>Flavobacterium circumlabens sp. nov. and Flavobacterium cupreum sp. nov., two psychrotrophic species isolated from Antarctic environmental samples.</title>
        <authorList>
            <person name="Kralova S."/>
            <person name="Busse H.-J."/>
            <person name="Svec P."/>
            <person name="Maslanova I."/>
            <person name="Stankova E."/>
            <person name="Bartak M."/>
            <person name="Sedlacek I."/>
        </authorList>
    </citation>
    <scope>NUCLEOTIDE SEQUENCE [LARGE SCALE GENOMIC DNA]</scope>
    <source>
        <strain evidence="2">CCM 8825</strain>
    </source>
</reference>
<dbReference type="Proteomes" id="UP000288102">
    <property type="component" value="Unassembled WGS sequence"/>
</dbReference>
<evidence type="ECO:0000313" key="1">
    <source>
        <dbReference type="EMBL" id="RUT68073.1"/>
    </source>
</evidence>
<name>A0A434A134_9FLAO</name>
<proteinExistence type="predicted"/>
<evidence type="ECO:0000313" key="2">
    <source>
        <dbReference type="Proteomes" id="UP000288102"/>
    </source>
</evidence>
<protein>
    <submittedName>
        <fullName evidence="1">Uncharacterized protein</fullName>
    </submittedName>
</protein>
<organism evidence="1 2">
    <name type="scientific">Flavobacterium cupreum</name>
    <dbReference type="NCBI Taxonomy" id="2133766"/>
    <lineage>
        <taxon>Bacteria</taxon>
        <taxon>Pseudomonadati</taxon>
        <taxon>Bacteroidota</taxon>
        <taxon>Flavobacteriia</taxon>
        <taxon>Flavobacteriales</taxon>
        <taxon>Flavobacteriaceae</taxon>
        <taxon>Flavobacterium</taxon>
    </lineage>
</organism>